<evidence type="ECO:0000256" key="1">
    <source>
        <dbReference type="SAM" id="SignalP"/>
    </source>
</evidence>
<evidence type="ECO:0000313" key="3">
    <source>
        <dbReference type="Proteomes" id="UP000244450"/>
    </source>
</evidence>
<name>A0A2T7BLR7_9BACT</name>
<evidence type="ECO:0000313" key="2">
    <source>
        <dbReference type="EMBL" id="PUZ28625.1"/>
    </source>
</evidence>
<feature type="chain" id="PRO_5015719190" evidence="1">
    <location>
        <begin position="21"/>
        <end position="228"/>
    </location>
</feature>
<protein>
    <submittedName>
        <fullName evidence="2">Uncharacterized protein</fullName>
    </submittedName>
</protein>
<keyword evidence="1" id="KW-0732">Signal</keyword>
<dbReference type="Proteomes" id="UP000244450">
    <property type="component" value="Unassembled WGS sequence"/>
</dbReference>
<dbReference type="AlphaFoldDB" id="A0A2T7BLR7"/>
<accession>A0A2T7BLR7</accession>
<proteinExistence type="predicted"/>
<dbReference type="RefSeq" id="WP_108685264.1">
    <property type="nucleotide sequence ID" value="NZ_QCYK01000001.1"/>
</dbReference>
<keyword evidence="3" id="KW-1185">Reference proteome</keyword>
<gene>
    <name evidence="2" type="ORF">DCC81_03840</name>
</gene>
<organism evidence="2 3">
    <name type="scientific">Chitinophaga parva</name>
    <dbReference type="NCBI Taxonomy" id="2169414"/>
    <lineage>
        <taxon>Bacteria</taxon>
        <taxon>Pseudomonadati</taxon>
        <taxon>Bacteroidota</taxon>
        <taxon>Chitinophagia</taxon>
        <taxon>Chitinophagales</taxon>
        <taxon>Chitinophagaceae</taxon>
        <taxon>Chitinophaga</taxon>
    </lineage>
</organism>
<reference evidence="2 3" key="1">
    <citation type="submission" date="2018-04" db="EMBL/GenBank/DDBJ databases">
        <title>Chitinophaga fuyangensis sp. nov., isolated from soil in a chemical factory.</title>
        <authorList>
            <person name="Chen K."/>
        </authorList>
    </citation>
    <scope>NUCLEOTIDE SEQUENCE [LARGE SCALE GENOMIC DNA]</scope>
    <source>
        <strain evidence="2 3">LY-1</strain>
    </source>
</reference>
<sequence>MKTISLLSCWVILTFTIVHGQQANPGKQAQRTDLLKRIWKVSLEQTTPRVYDTLDKSVGYKIVFPDSAVRISSRRLDQLAKNAIMVMASIGLIDSTTTDSVSMDLYGSSDKKPAFSKRYGLAALLASFRTTADKVYGLFSLCPYRNIVYPRAASLNADISPSIDVRSPMSDCGYIGLCFSLIITKYFDGASGRIQTLRFTWSDGTGQPVLQSFSRTDNSYLAQENAFL</sequence>
<feature type="signal peptide" evidence="1">
    <location>
        <begin position="1"/>
        <end position="20"/>
    </location>
</feature>
<comment type="caution">
    <text evidence="2">The sequence shown here is derived from an EMBL/GenBank/DDBJ whole genome shotgun (WGS) entry which is preliminary data.</text>
</comment>
<dbReference type="EMBL" id="QCYK01000001">
    <property type="protein sequence ID" value="PUZ28625.1"/>
    <property type="molecule type" value="Genomic_DNA"/>
</dbReference>